<dbReference type="Pfam" id="PF00535">
    <property type="entry name" value="Glycos_transf_2"/>
    <property type="match status" value="1"/>
</dbReference>
<keyword evidence="2" id="KW-1133">Transmembrane helix</keyword>
<dbReference type="Proteomes" id="UP000636888">
    <property type="component" value="Unassembled WGS sequence"/>
</dbReference>
<keyword evidence="2" id="KW-0812">Transmembrane</keyword>
<evidence type="ECO:0000256" key="1">
    <source>
        <dbReference type="ARBA" id="ARBA00038494"/>
    </source>
</evidence>
<proteinExistence type="inferred from homology"/>
<comment type="similarity">
    <text evidence="1">Belongs to the glycosyltransferase 2 family. WaaE/KdtX subfamily.</text>
</comment>
<evidence type="ECO:0000313" key="5">
    <source>
        <dbReference type="Proteomes" id="UP000636888"/>
    </source>
</evidence>
<evidence type="ECO:0000256" key="2">
    <source>
        <dbReference type="SAM" id="Phobius"/>
    </source>
</evidence>
<reference evidence="4" key="1">
    <citation type="submission" date="2020-12" db="EMBL/GenBank/DDBJ databases">
        <title>Geomonas sp. Red875, isolated from river sediment.</title>
        <authorList>
            <person name="Xu Z."/>
            <person name="Zhang Z."/>
            <person name="Masuda Y."/>
            <person name="Itoh H."/>
            <person name="Senoo K."/>
        </authorList>
    </citation>
    <scope>NUCLEOTIDE SEQUENCE</scope>
    <source>
        <strain evidence="4">Red875</strain>
    </source>
</reference>
<evidence type="ECO:0000259" key="3">
    <source>
        <dbReference type="Pfam" id="PF00535"/>
    </source>
</evidence>
<keyword evidence="2" id="KW-0472">Membrane</keyword>
<dbReference type="PANTHER" id="PTHR43630:SF2">
    <property type="entry name" value="GLYCOSYLTRANSFERASE"/>
    <property type="match status" value="1"/>
</dbReference>
<feature type="domain" description="Glycosyltransferase 2-like" evidence="3">
    <location>
        <begin position="5"/>
        <end position="129"/>
    </location>
</feature>
<name>A0A8J7JB25_9BACT</name>
<dbReference type="Gene3D" id="3.90.550.10">
    <property type="entry name" value="Spore Coat Polysaccharide Biosynthesis Protein SpsA, Chain A"/>
    <property type="match status" value="1"/>
</dbReference>
<gene>
    <name evidence="4" type="ORF">JFN93_06000</name>
</gene>
<feature type="transmembrane region" description="Helical" evidence="2">
    <location>
        <begin position="241"/>
        <end position="260"/>
    </location>
</feature>
<dbReference type="SUPFAM" id="SSF53448">
    <property type="entry name" value="Nucleotide-diphospho-sugar transferases"/>
    <property type="match status" value="1"/>
</dbReference>
<dbReference type="InterPro" id="IPR001173">
    <property type="entry name" value="Glyco_trans_2-like"/>
</dbReference>
<accession>A0A8J7JB25</accession>
<organism evidence="4 5">
    <name type="scientific">Geomesophilobacter sediminis</name>
    <dbReference type="NCBI Taxonomy" id="2798584"/>
    <lineage>
        <taxon>Bacteria</taxon>
        <taxon>Pseudomonadati</taxon>
        <taxon>Thermodesulfobacteriota</taxon>
        <taxon>Desulfuromonadia</taxon>
        <taxon>Geobacterales</taxon>
        <taxon>Geobacteraceae</taxon>
        <taxon>Geomesophilobacter</taxon>
    </lineage>
</organism>
<dbReference type="InterPro" id="IPR029044">
    <property type="entry name" value="Nucleotide-diphossugar_trans"/>
</dbReference>
<keyword evidence="5" id="KW-1185">Reference proteome</keyword>
<protein>
    <submittedName>
        <fullName evidence="4">Glycosyltransferase</fullName>
    </submittedName>
</protein>
<comment type="caution">
    <text evidence="4">The sequence shown here is derived from an EMBL/GenBank/DDBJ whole genome shotgun (WGS) entry which is preliminary data.</text>
</comment>
<sequence>MNGVSVIIKALNEEHHIEAALRSALEGVRAVGGEVILADSGSTDRTVAIAQGFPVTIVQLAAPEEACCGIGPQLGFQEAAGDFVYLMDGDMELVPGFLEAALAVLGKDASLAGVGGMMEEVGTLNAEYLLRKRMAQTDRQPGPVTHLTGGGLYRVAAVRSVAYFSNRNLHAFEELELGVRLAHAGWGLSRLPRLSIRHHPHQVGSYRLLLRRVLTGSNMGPGQMLKASFGKPYFRRILPRFTFVYVTAGWIALLALVPVLPVPLPARAGAFLAGAGAPFVLLGVRKGGLGAGAYCLLSWLSSLFGAVRGLCRPQVDPAAPVARKVIQVGRRHGQTGP</sequence>
<dbReference type="RefSeq" id="WP_199383087.1">
    <property type="nucleotide sequence ID" value="NZ_JAEMHM010000004.1"/>
</dbReference>
<dbReference type="PANTHER" id="PTHR43630">
    <property type="entry name" value="POLY-BETA-1,6-N-ACETYL-D-GLUCOSAMINE SYNTHASE"/>
    <property type="match status" value="1"/>
</dbReference>
<evidence type="ECO:0000313" key="4">
    <source>
        <dbReference type="EMBL" id="MBJ6724251.1"/>
    </source>
</evidence>
<dbReference type="AlphaFoldDB" id="A0A8J7JB25"/>
<dbReference type="EMBL" id="JAEMHM010000004">
    <property type="protein sequence ID" value="MBJ6724251.1"/>
    <property type="molecule type" value="Genomic_DNA"/>
</dbReference>